<accession>A0A1G2C6N7</accession>
<feature type="transmembrane region" description="Helical" evidence="2">
    <location>
        <begin position="15"/>
        <end position="35"/>
    </location>
</feature>
<keyword evidence="2" id="KW-0812">Transmembrane</keyword>
<dbReference type="AlphaFoldDB" id="A0A1G2C6N7"/>
<organism evidence="3 4">
    <name type="scientific">Candidatus Liptonbacteria bacterium GWB1_49_6</name>
    <dbReference type="NCBI Taxonomy" id="1798644"/>
    <lineage>
        <taxon>Bacteria</taxon>
        <taxon>Candidatus Liptoniibacteriota</taxon>
    </lineage>
</organism>
<reference evidence="3 4" key="1">
    <citation type="journal article" date="2016" name="Nat. Commun.">
        <title>Thousands of microbial genomes shed light on interconnected biogeochemical processes in an aquifer system.</title>
        <authorList>
            <person name="Anantharaman K."/>
            <person name="Brown C.T."/>
            <person name="Hug L.A."/>
            <person name="Sharon I."/>
            <person name="Castelle C.J."/>
            <person name="Probst A.J."/>
            <person name="Thomas B.C."/>
            <person name="Singh A."/>
            <person name="Wilkins M.J."/>
            <person name="Karaoz U."/>
            <person name="Brodie E.L."/>
            <person name="Williams K.H."/>
            <person name="Hubbard S.S."/>
            <person name="Banfield J.F."/>
        </authorList>
    </citation>
    <scope>NUCLEOTIDE SEQUENCE [LARGE SCALE GENOMIC DNA]</scope>
</reference>
<dbReference type="Proteomes" id="UP000176648">
    <property type="component" value="Unassembled WGS sequence"/>
</dbReference>
<proteinExistence type="predicted"/>
<keyword evidence="2" id="KW-0472">Membrane</keyword>
<comment type="caution">
    <text evidence="3">The sequence shown here is derived from an EMBL/GenBank/DDBJ whole genome shotgun (WGS) entry which is preliminary data.</text>
</comment>
<evidence type="ECO:0000256" key="2">
    <source>
        <dbReference type="SAM" id="Phobius"/>
    </source>
</evidence>
<gene>
    <name evidence="3" type="ORF">A2122_02345</name>
</gene>
<keyword evidence="2" id="KW-1133">Transmembrane helix</keyword>
<evidence type="ECO:0000256" key="1">
    <source>
        <dbReference type="SAM" id="MobiDB-lite"/>
    </source>
</evidence>
<evidence type="ECO:0000313" key="4">
    <source>
        <dbReference type="Proteomes" id="UP000176648"/>
    </source>
</evidence>
<evidence type="ECO:0000313" key="3">
    <source>
        <dbReference type="EMBL" id="OGY97063.1"/>
    </source>
</evidence>
<dbReference type="EMBL" id="MHKU01000012">
    <property type="protein sequence ID" value="OGY97063.1"/>
    <property type="molecule type" value="Genomic_DNA"/>
</dbReference>
<protein>
    <submittedName>
        <fullName evidence="3">Uncharacterized protein</fullName>
    </submittedName>
</protein>
<name>A0A1G2C6N7_9BACT</name>
<feature type="region of interest" description="Disordered" evidence="1">
    <location>
        <begin position="77"/>
        <end position="103"/>
    </location>
</feature>
<sequence length="103" mass="11771">MGIIFYWVADHHPNLYIFFNTINLITFYHIEFLIFKKTVDNLLRYPSRGNRARSIPAIDRLCRSKIQALARTKLEFSPRPACPPAAGKPVGRASPKIGSLRSK</sequence>